<reference evidence="1 2" key="1">
    <citation type="submission" date="2024-01" db="EMBL/GenBank/DDBJ databases">
        <title>The genomes of 5 underutilized Papilionoideae crops provide insights into root nodulation and disease resistanc.</title>
        <authorList>
            <person name="Jiang F."/>
        </authorList>
    </citation>
    <scope>NUCLEOTIDE SEQUENCE [LARGE SCALE GENOMIC DNA]</scope>
    <source>
        <strain evidence="1">DUOXIRENSHENG_FW03</strain>
        <tissue evidence="1">Leaves</tissue>
    </source>
</reference>
<dbReference type="Gene3D" id="3.30.465.10">
    <property type="match status" value="1"/>
</dbReference>
<dbReference type="AlphaFoldDB" id="A0AAN9XNL3"/>
<dbReference type="InterPro" id="IPR036318">
    <property type="entry name" value="FAD-bd_PCMH-like_sf"/>
</dbReference>
<name>A0AAN9XNL3_PSOTE</name>
<keyword evidence="2" id="KW-1185">Reference proteome</keyword>
<accession>A0AAN9XNL3</accession>
<dbReference type="Gene3D" id="3.40.462.20">
    <property type="match status" value="1"/>
</dbReference>
<dbReference type="GO" id="GO:0050660">
    <property type="term" value="F:flavin adenine dinucleotide binding"/>
    <property type="evidence" value="ECO:0007669"/>
    <property type="project" value="InterPro"/>
</dbReference>
<evidence type="ECO:0000313" key="2">
    <source>
        <dbReference type="Proteomes" id="UP001386955"/>
    </source>
</evidence>
<dbReference type="SUPFAM" id="SSF56176">
    <property type="entry name" value="FAD-binding/transporter-associated domain-like"/>
    <property type="match status" value="1"/>
</dbReference>
<organism evidence="1 2">
    <name type="scientific">Psophocarpus tetragonolobus</name>
    <name type="common">Winged bean</name>
    <name type="synonym">Dolichos tetragonolobus</name>
    <dbReference type="NCBI Taxonomy" id="3891"/>
    <lineage>
        <taxon>Eukaryota</taxon>
        <taxon>Viridiplantae</taxon>
        <taxon>Streptophyta</taxon>
        <taxon>Embryophyta</taxon>
        <taxon>Tracheophyta</taxon>
        <taxon>Spermatophyta</taxon>
        <taxon>Magnoliopsida</taxon>
        <taxon>eudicotyledons</taxon>
        <taxon>Gunneridae</taxon>
        <taxon>Pentapetalae</taxon>
        <taxon>rosids</taxon>
        <taxon>fabids</taxon>
        <taxon>Fabales</taxon>
        <taxon>Fabaceae</taxon>
        <taxon>Papilionoideae</taxon>
        <taxon>50 kb inversion clade</taxon>
        <taxon>NPAAA clade</taxon>
        <taxon>indigoferoid/millettioid clade</taxon>
        <taxon>Phaseoleae</taxon>
        <taxon>Psophocarpus</taxon>
    </lineage>
</organism>
<evidence type="ECO:0000313" key="1">
    <source>
        <dbReference type="EMBL" id="KAK7400209.1"/>
    </source>
</evidence>
<dbReference type="EMBL" id="JAYMYS010000003">
    <property type="protein sequence ID" value="KAK7400209.1"/>
    <property type="molecule type" value="Genomic_DNA"/>
</dbReference>
<sequence length="256" mass="29467">MGEDLFWAIRGGGGASFGVIVAWKLKLVSVPSKVTVFRVEGTLEQNATKIIDKWQLMASKLDQRIMIRINMVRVNSSKNGNLTVQAQFESMYLGGVDQLIPLMQKRLPEMGLVREDCIEMSWIDSVLYMAGYTSDEPREVLLNRTQSGLPSFKAKSDYVRISIPIDRLQGLWPLFYEDEAQFAFVQFTPYGAKMDEISESETPFPHRSGNIFHIQYIVYWQEKGDEAAQKYIAWIRRVYNYMTPYVSRSPRAAYMN</sequence>
<protein>
    <submittedName>
        <fullName evidence="1">Uncharacterized protein</fullName>
    </submittedName>
</protein>
<dbReference type="InterPro" id="IPR016169">
    <property type="entry name" value="FAD-bd_PCMH_sub2"/>
</dbReference>
<gene>
    <name evidence="1" type="ORF">VNO78_11409</name>
</gene>
<dbReference type="Proteomes" id="UP001386955">
    <property type="component" value="Unassembled WGS sequence"/>
</dbReference>
<dbReference type="PANTHER" id="PTHR32448">
    <property type="entry name" value="OS08G0158400 PROTEIN"/>
    <property type="match status" value="1"/>
</dbReference>
<comment type="caution">
    <text evidence="1">The sequence shown here is derived from an EMBL/GenBank/DDBJ whole genome shotgun (WGS) entry which is preliminary data.</text>
</comment>
<proteinExistence type="predicted"/>